<accession>A0ABQ8GFL0</accession>
<keyword evidence="2" id="KW-0812">Transmembrane</keyword>
<keyword evidence="2" id="KW-0472">Membrane</keyword>
<keyword evidence="2" id="KW-1133">Transmembrane helix</keyword>
<evidence type="ECO:0000256" key="2">
    <source>
        <dbReference type="SAM" id="Phobius"/>
    </source>
</evidence>
<gene>
    <name evidence="3" type="ORF">B0J12DRAFT_727786</name>
</gene>
<comment type="caution">
    <text evidence="3">The sequence shown here is derived from an EMBL/GenBank/DDBJ whole genome shotgun (WGS) entry which is preliminary data.</text>
</comment>
<protein>
    <recommendedName>
        <fullName evidence="5">Mg2+ transporter protein CorA-like/Zinc transport protein ZntB</fullName>
    </recommendedName>
</protein>
<feature type="region of interest" description="Disordered" evidence="1">
    <location>
        <begin position="1439"/>
        <end position="1509"/>
    </location>
</feature>
<evidence type="ECO:0000313" key="4">
    <source>
        <dbReference type="Proteomes" id="UP000774617"/>
    </source>
</evidence>
<feature type="compositionally biased region" description="Basic and acidic residues" evidence="1">
    <location>
        <begin position="1463"/>
        <end position="1478"/>
    </location>
</feature>
<feature type="region of interest" description="Disordered" evidence="1">
    <location>
        <begin position="638"/>
        <end position="665"/>
    </location>
</feature>
<dbReference type="EMBL" id="JAGTJR010000011">
    <property type="protein sequence ID" value="KAH7052115.1"/>
    <property type="molecule type" value="Genomic_DNA"/>
</dbReference>
<reference evidence="3 4" key="1">
    <citation type="journal article" date="2021" name="Nat. Commun.">
        <title>Genetic determinants of endophytism in the Arabidopsis root mycobiome.</title>
        <authorList>
            <person name="Mesny F."/>
            <person name="Miyauchi S."/>
            <person name="Thiergart T."/>
            <person name="Pickel B."/>
            <person name="Atanasova L."/>
            <person name="Karlsson M."/>
            <person name="Huettel B."/>
            <person name="Barry K.W."/>
            <person name="Haridas S."/>
            <person name="Chen C."/>
            <person name="Bauer D."/>
            <person name="Andreopoulos W."/>
            <person name="Pangilinan J."/>
            <person name="LaButti K."/>
            <person name="Riley R."/>
            <person name="Lipzen A."/>
            <person name="Clum A."/>
            <person name="Drula E."/>
            <person name="Henrissat B."/>
            <person name="Kohler A."/>
            <person name="Grigoriev I.V."/>
            <person name="Martin F.M."/>
            <person name="Hacquard S."/>
        </authorList>
    </citation>
    <scope>NUCLEOTIDE SEQUENCE [LARGE SCALE GENOMIC DNA]</scope>
    <source>
        <strain evidence="3 4">MPI-SDFR-AT-0080</strain>
    </source>
</reference>
<evidence type="ECO:0008006" key="5">
    <source>
        <dbReference type="Google" id="ProtNLM"/>
    </source>
</evidence>
<dbReference type="Proteomes" id="UP000774617">
    <property type="component" value="Unassembled WGS sequence"/>
</dbReference>
<feature type="transmembrane region" description="Helical" evidence="2">
    <location>
        <begin position="1366"/>
        <end position="1386"/>
    </location>
</feature>
<proteinExistence type="predicted"/>
<keyword evidence="4" id="KW-1185">Reference proteome</keyword>
<feature type="transmembrane region" description="Helical" evidence="2">
    <location>
        <begin position="1392"/>
        <end position="1414"/>
    </location>
</feature>
<sequence>MVFNLPSISFVAALPEGAINSPVSQRMSSPSLSVGSASSPRICSISSREFQTDSSTVFEKLPEESSDEFQQFISGNFPEEERLAIPPEAGNTAHHAEAYTSFGDNGTTASVNVYGNLIQISKFLGQGQSGFLSVDLPNTPEPSLAQERARELANSSSNPGSTISGLYMEDNSRVVKALAGAKPHVEFVRDRWPRFSFDAGAFTLVVQYFIHNGTVFQQHVFEQKPDHEHVQVVPDLMIDTDVLIRHLDFTNARDKFNEARNHSPEAYATSFGPYAYSLILHRYGLPQKDLSSIALPGTEMLERQGGLDAASFVLALFVNGAAQKIEEVQNKWYKIQNRNQAEAEYIKSGRIEITMAFRLQVTTKDSLWKSSLVPAKELFEVHKGFCMAPFRHLSLSPCAHENFALRRNLEHILSVCTVPISQNREATANSNKPPAAALTCGDFSGHRLVTAASFYAFQFLLSVYQRLEDFGNETGRHSSRVAACSCSLSHGICESRDYIVHVLERIQTTCKGHLKWVFENAERQNGTFGTHYWATGKLISETVSGLKLSAKMLSDTPFQIIKAADYYKTFKDDTFNRHVQTCIKPWLEYLNRLDARKCFVFPRPTSAFTGEYRLDDHVWIWKALSSLEDLGFGAELRPQTRKAANTRERTGRHRKEAGKDGPARDFSSSEIQRHILRRFTTDNPISGQRMLAVSRSSSESRFLFFSRDTAMLHDMNSSFFDVLEAREKVIAWENTLDAQKYHEENQDSGWDNPLRYALALMIGKQGLEMNQRTADGMCLVALHVLLRSSFPSGLFAGQLNEATKEPEMVQEKRSWDFYWHAAFEIPYILLAYGENKNSVSNRPRTVIGHLEPFAFETRSVAGSLMSPEVNYSRRHGFIMKKTMPFNDFSDHKSIVEPSDEWLYNYPEFLDFNPNLDQFQSFEVSQNFNLYDLLRSLSLDNELWDEIRALDPTRYRIARWLSELGYETWDLIRHCHERGGKFLETGEARGTVLDVSRCGFRHAHLGHDKDPGRDVTMMGMEQLRSALDQIRTAESAKKRLVWLPRVNEGSTILCCLASPGSEKAKMSSFFDRHAKAEKFFLDDVNSVLNTWETEFHLSFYHLVDRVDDGDENGMLSFGAEGFPGRGKKIDRAAMGFRFIGDFFDRYWTCHSLERKPGDAVNNEQLEARLRDIIFDKRLPKADRDKPLWRQRKVLELLLFDKILEDMAECVHVMLDAAKTKVQLDLGVCKDSELAMARIRPDMLSDALTDSISLFRIDSDAYLSFREEWAMLERILQVLEEDLGENLEKIGSWTGRDKDRGPEKPRWTKNDERKYRSAITKLQVSNQQRIQELERCQARIRSFSTSLTDRLDRVRDDLNLRGAEDIRLFTYITAFFLPLGFAVSIFSMSDPPHWVPIIGTIGVAIVTLFITVIALINARRLELGFKAAINLFRRSTDGEDVGRRTSVASRRPSEPTGLGIVAQNKEAKRDSASSSDKKMENGINKGRISSFLAHRPGIRRARPLRSAQSPV</sequence>
<evidence type="ECO:0000313" key="3">
    <source>
        <dbReference type="EMBL" id="KAH7052115.1"/>
    </source>
</evidence>
<name>A0ABQ8GFL0_9PEZI</name>
<organism evidence="3 4">
    <name type="scientific">Macrophomina phaseolina</name>
    <dbReference type="NCBI Taxonomy" id="35725"/>
    <lineage>
        <taxon>Eukaryota</taxon>
        <taxon>Fungi</taxon>
        <taxon>Dikarya</taxon>
        <taxon>Ascomycota</taxon>
        <taxon>Pezizomycotina</taxon>
        <taxon>Dothideomycetes</taxon>
        <taxon>Dothideomycetes incertae sedis</taxon>
        <taxon>Botryosphaeriales</taxon>
        <taxon>Botryosphaeriaceae</taxon>
        <taxon>Macrophomina</taxon>
    </lineage>
</organism>
<evidence type="ECO:0000256" key="1">
    <source>
        <dbReference type="SAM" id="MobiDB-lite"/>
    </source>
</evidence>